<dbReference type="PANTHER" id="PTHR37937:SF1">
    <property type="entry name" value="CONJUGATIVE TRANSFER: DNA TRANSPORT"/>
    <property type="match status" value="1"/>
</dbReference>
<keyword evidence="5 8" id="KW-1133">Transmembrane helix</keyword>
<gene>
    <name evidence="10" type="ORF">SAMN05216352_1189</name>
</gene>
<dbReference type="InterPro" id="IPR027417">
    <property type="entry name" value="P-loop_NTPase"/>
</dbReference>
<dbReference type="Gene3D" id="3.40.50.300">
    <property type="entry name" value="P-loop containing nucleotide triphosphate hydrolases"/>
    <property type="match status" value="1"/>
</dbReference>
<organism evidence="10 11">
    <name type="scientific">Alteribacillus bidgolensis</name>
    <dbReference type="NCBI Taxonomy" id="930129"/>
    <lineage>
        <taxon>Bacteria</taxon>
        <taxon>Bacillati</taxon>
        <taxon>Bacillota</taxon>
        <taxon>Bacilli</taxon>
        <taxon>Bacillales</taxon>
        <taxon>Bacillaceae</taxon>
        <taxon>Alteribacillus</taxon>
    </lineage>
</organism>
<keyword evidence="4 8" id="KW-0812">Transmembrane</keyword>
<dbReference type="InterPro" id="IPR003688">
    <property type="entry name" value="TraG/VirD4"/>
</dbReference>
<dbReference type="EMBL" id="FNDU01000018">
    <property type="protein sequence ID" value="SDJ00051.1"/>
    <property type="molecule type" value="Genomic_DNA"/>
</dbReference>
<protein>
    <submittedName>
        <fullName evidence="10">Type IV secretion system protein VirD4</fullName>
    </submittedName>
</protein>
<reference evidence="10 11" key="1">
    <citation type="submission" date="2016-10" db="EMBL/GenBank/DDBJ databases">
        <authorList>
            <person name="de Groot N.N."/>
        </authorList>
    </citation>
    <scope>NUCLEOTIDE SEQUENCE [LARGE SCALE GENOMIC DNA]</scope>
    <source>
        <strain evidence="11">P4B,CCM 7963,CECT 7998,DSM 25260,IBRC-M 10614,KCTC 13821</strain>
    </source>
</reference>
<evidence type="ECO:0000256" key="8">
    <source>
        <dbReference type="SAM" id="Phobius"/>
    </source>
</evidence>
<dbReference type="GO" id="GO:0005886">
    <property type="term" value="C:plasma membrane"/>
    <property type="evidence" value="ECO:0007669"/>
    <property type="project" value="UniProtKB-SubCell"/>
</dbReference>
<keyword evidence="11" id="KW-1185">Reference proteome</keyword>
<dbReference type="SUPFAM" id="SSF52540">
    <property type="entry name" value="P-loop containing nucleoside triphosphate hydrolases"/>
    <property type="match status" value="1"/>
</dbReference>
<dbReference type="NCBIfam" id="NF045973">
    <property type="entry name" value="conju_CD1115"/>
    <property type="match status" value="1"/>
</dbReference>
<evidence type="ECO:0000256" key="5">
    <source>
        <dbReference type="ARBA" id="ARBA00022989"/>
    </source>
</evidence>
<dbReference type="CDD" id="cd01127">
    <property type="entry name" value="TrwB_TraG_TraD_VirD4"/>
    <property type="match status" value="2"/>
</dbReference>
<dbReference type="OrthoDB" id="9766496at2"/>
<dbReference type="STRING" id="930129.SAMN05216352_1189"/>
<dbReference type="InterPro" id="IPR051539">
    <property type="entry name" value="T4SS-coupling_protein"/>
</dbReference>
<evidence type="ECO:0000313" key="11">
    <source>
        <dbReference type="Proteomes" id="UP000199017"/>
    </source>
</evidence>
<evidence type="ECO:0000256" key="6">
    <source>
        <dbReference type="ARBA" id="ARBA00023136"/>
    </source>
</evidence>
<feature type="transmembrane region" description="Helical" evidence="8">
    <location>
        <begin position="49"/>
        <end position="66"/>
    </location>
</feature>
<proteinExistence type="inferred from homology"/>
<accession>A0A1G8Q5U6</accession>
<keyword evidence="3" id="KW-1003">Cell membrane</keyword>
<feature type="transmembrane region" description="Helical" evidence="8">
    <location>
        <begin position="15"/>
        <end position="37"/>
    </location>
</feature>
<dbReference type="Pfam" id="PF12696">
    <property type="entry name" value="TraG-D_C"/>
    <property type="match status" value="1"/>
</dbReference>
<dbReference type="PANTHER" id="PTHR37937">
    <property type="entry name" value="CONJUGATIVE TRANSFER: DNA TRANSPORT"/>
    <property type="match status" value="1"/>
</dbReference>
<feature type="transmembrane region" description="Helical" evidence="8">
    <location>
        <begin position="72"/>
        <end position="90"/>
    </location>
</feature>
<evidence type="ECO:0000259" key="9">
    <source>
        <dbReference type="Pfam" id="PF12696"/>
    </source>
</evidence>
<dbReference type="Pfam" id="PF02534">
    <property type="entry name" value="T4SS-DNA_transf"/>
    <property type="match status" value="1"/>
</dbReference>
<sequence>MKMLKKTLQKRKTHVAMAFIGTGLFFLFVNGLLNFMIINIQGLLSSDNFFEMSAIVFDVTLFLFSFNPLPILVYYFLGALSLVAFGLLLYKLRTNFRELEEEHAKGSSRFTTLEEMKQQYRSVPEKKTFYKGGGGVPISRYKDQIFIDDSPVNNLWVGTTRSGKGEMGMFPMIDIYSRAEKKASMVLNDPKGELFAASKETLEDRGYHVEVLNLDNPLQSMSYQILQIVINAYEEGDMAKAEQYAKTISTMLYADPSAKDKFWQDSASALCTALILGLCEKNIPHDKEKITMYTVATTLNELAAEKDMDEVTGDTTTGLDRFFDSLPENHPAKLQYATVKFASGAGQTVAGIFANAFDKLNIFTLTPIAKMTSMNSFDMKKIGFGKVIAGKAKPLSRVRIRFAKGSTSIRTDANGLFHITHNEAVKQGDRMTIEVINTDISQTLHVDDIQEKDGTVLYTVENDRQEERVGISLRTFEQFAKPTALFMITPDYDTSLHVIASLYIKQLYTELARTASNTSGGKCIREVIFILDEFGNMPAIQDMGTIVTVCLGRNIRFNLVIQAYAQLERKYDKDWKTIDGNCANTIYILTTSNDTAEEISKKLGDKTITSHSRSGGTISFNKNKTEGTDGRRLLNATELMQLEEGEMVVIRGIKRQDQKRKKIKAYPIYNTEKTRMKYRFEYLADDFDTSKAANEIDILCLHADLSLNQLRYEFHQDDPKALDENEETETPLEPSSPLQEHNTEKSFDALEVGVVLENDNILRFITEKIAPETDMTEEQVLSMPTVDFEHFIQQLEQENKVKSNTVNVVLDKLSGLRNQEESEERHDEQLPM</sequence>
<evidence type="ECO:0000256" key="3">
    <source>
        <dbReference type="ARBA" id="ARBA00022475"/>
    </source>
</evidence>
<feature type="region of interest" description="Disordered" evidence="7">
    <location>
        <begin position="721"/>
        <end position="743"/>
    </location>
</feature>
<evidence type="ECO:0000256" key="7">
    <source>
        <dbReference type="SAM" id="MobiDB-lite"/>
    </source>
</evidence>
<comment type="subcellular location">
    <subcellularLocation>
        <location evidence="1">Cell membrane</location>
        <topology evidence="1">Multi-pass membrane protein</topology>
    </subcellularLocation>
</comment>
<evidence type="ECO:0000256" key="1">
    <source>
        <dbReference type="ARBA" id="ARBA00004651"/>
    </source>
</evidence>
<evidence type="ECO:0000256" key="4">
    <source>
        <dbReference type="ARBA" id="ARBA00022692"/>
    </source>
</evidence>
<evidence type="ECO:0000313" key="10">
    <source>
        <dbReference type="EMBL" id="SDJ00051.1"/>
    </source>
</evidence>
<dbReference type="Proteomes" id="UP000199017">
    <property type="component" value="Unassembled WGS sequence"/>
</dbReference>
<comment type="similarity">
    <text evidence="2">Belongs to the VirD4/TraG family.</text>
</comment>
<evidence type="ECO:0000256" key="2">
    <source>
        <dbReference type="ARBA" id="ARBA00008806"/>
    </source>
</evidence>
<name>A0A1G8Q5U6_9BACI</name>
<dbReference type="AlphaFoldDB" id="A0A1G8Q5U6"/>
<keyword evidence="6 8" id="KW-0472">Membrane</keyword>
<feature type="domain" description="TraD/TraG TraM recognition site" evidence="9">
    <location>
        <begin position="527"/>
        <end position="643"/>
    </location>
</feature>
<dbReference type="InterPro" id="IPR032689">
    <property type="entry name" value="TraG-D_C"/>
</dbReference>